<dbReference type="GO" id="GO:0034605">
    <property type="term" value="P:cellular response to heat"/>
    <property type="evidence" value="ECO:0007669"/>
    <property type="project" value="InterPro"/>
</dbReference>
<feature type="domain" description="RNA-binding S4" evidence="6">
    <location>
        <begin position="13"/>
        <end position="74"/>
    </location>
</feature>
<comment type="caution">
    <text evidence="7">The sequence shown here is derived from an EMBL/GenBank/DDBJ whole genome shotgun (WGS) entry which is preliminary data.</text>
</comment>
<comment type="similarity">
    <text evidence="1">Belongs to the HSP15 family.</text>
</comment>
<dbReference type="InterPro" id="IPR002942">
    <property type="entry name" value="S4_RNA-bd"/>
</dbReference>
<dbReference type="Gene3D" id="3.10.290.10">
    <property type="entry name" value="RNA-binding S4 domain"/>
    <property type="match status" value="1"/>
</dbReference>
<dbReference type="CDD" id="cd00165">
    <property type="entry name" value="S4"/>
    <property type="match status" value="1"/>
</dbReference>
<keyword evidence="3" id="KW-0238">DNA-binding</keyword>
<dbReference type="GO" id="GO:0003677">
    <property type="term" value="F:DNA binding"/>
    <property type="evidence" value="ECO:0007669"/>
    <property type="project" value="UniProtKB-KW"/>
</dbReference>
<accession>A0A832J6X6</accession>
<evidence type="ECO:0000256" key="1">
    <source>
        <dbReference type="ARBA" id="ARBA00008396"/>
    </source>
</evidence>
<evidence type="ECO:0000256" key="3">
    <source>
        <dbReference type="ARBA" id="ARBA00023125"/>
    </source>
</evidence>
<dbReference type="InterPro" id="IPR025708">
    <property type="entry name" value="HSP15"/>
</dbReference>
<evidence type="ECO:0000256" key="2">
    <source>
        <dbReference type="ARBA" id="ARBA00022884"/>
    </source>
</evidence>
<sequence length="117" mass="13086">MAKFKQDSDPAKVRLDKWLWAARFFKTRSLASEAINGGHVHLNGARVKPSRCLKVNDELRIQKGMVEFVVHVLVLSDRRGSATIAQTLYKETEASQSRREADGEQRRLLAKAAAGPV</sequence>
<evidence type="ECO:0000256" key="4">
    <source>
        <dbReference type="PROSITE-ProRule" id="PRU00182"/>
    </source>
</evidence>
<dbReference type="Pfam" id="PF01479">
    <property type="entry name" value="S4"/>
    <property type="match status" value="1"/>
</dbReference>
<dbReference type="Proteomes" id="UP000885832">
    <property type="component" value="Unassembled WGS sequence"/>
</dbReference>
<dbReference type="SUPFAM" id="SSF55174">
    <property type="entry name" value="Alpha-L RNA-binding motif"/>
    <property type="match status" value="1"/>
</dbReference>
<dbReference type="EMBL" id="DRNF01000267">
    <property type="protein sequence ID" value="HHJ80824.1"/>
    <property type="molecule type" value="Genomic_DNA"/>
</dbReference>
<organism evidence="7">
    <name type="scientific">Candidatus Tenderia electrophaga</name>
    <dbReference type="NCBI Taxonomy" id="1748243"/>
    <lineage>
        <taxon>Bacteria</taxon>
        <taxon>Pseudomonadati</taxon>
        <taxon>Pseudomonadota</taxon>
        <taxon>Gammaproteobacteria</taxon>
        <taxon>Candidatus Tenderiales</taxon>
        <taxon>Candidatus Tenderiaceae</taxon>
        <taxon>Candidatus Tenderia</taxon>
    </lineage>
</organism>
<feature type="region of interest" description="Disordered" evidence="5">
    <location>
        <begin position="93"/>
        <end position="117"/>
    </location>
</feature>
<dbReference type="InterPro" id="IPR036986">
    <property type="entry name" value="S4_RNA-bd_sf"/>
</dbReference>
<evidence type="ECO:0000313" key="7">
    <source>
        <dbReference type="EMBL" id="HHJ80824.1"/>
    </source>
</evidence>
<protein>
    <submittedName>
        <fullName evidence="7">RNA-binding S4 domain-containing protein</fullName>
    </submittedName>
</protein>
<keyword evidence="2 4" id="KW-0694">RNA-binding</keyword>
<dbReference type="AlphaFoldDB" id="A0A832J6X6"/>
<reference evidence="7" key="1">
    <citation type="journal article" date="2020" name="mSystems">
        <title>Genome- and Community-Level Interaction Insights into Carbon Utilization and Element Cycling Functions of Hydrothermarchaeota in Hydrothermal Sediment.</title>
        <authorList>
            <person name="Zhou Z."/>
            <person name="Liu Y."/>
            <person name="Xu W."/>
            <person name="Pan J."/>
            <person name="Luo Z.H."/>
            <person name="Li M."/>
        </authorList>
    </citation>
    <scope>NUCLEOTIDE SEQUENCE [LARGE SCALE GENOMIC DNA]</scope>
    <source>
        <strain evidence="7">HyVt-505</strain>
    </source>
</reference>
<dbReference type="PIRSF" id="PIRSF016821">
    <property type="entry name" value="HSP15"/>
    <property type="match status" value="1"/>
</dbReference>
<evidence type="ECO:0000259" key="6">
    <source>
        <dbReference type="SMART" id="SM00363"/>
    </source>
</evidence>
<proteinExistence type="inferred from homology"/>
<dbReference type="GO" id="GO:0043023">
    <property type="term" value="F:ribosomal large subunit binding"/>
    <property type="evidence" value="ECO:0007669"/>
    <property type="project" value="InterPro"/>
</dbReference>
<dbReference type="GO" id="GO:0003727">
    <property type="term" value="F:single-stranded RNA binding"/>
    <property type="evidence" value="ECO:0007669"/>
    <property type="project" value="InterPro"/>
</dbReference>
<name>A0A832J6X6_9GAMM</name>
<evidence type="ECO:0000256" key="5">
    <source>
        <dbReference type="SAM" id="MobiDB-lite"/>
    </source>
</evidence>
<dbReference type="SMART" id="SM00363">
    <property type="entry name" value="S4"/>
    <property type="match status" value="1"/>
</dbReference>
<feature type="compositionally biased region" description="Basic and acidic residues" evidence="5">
    <location>
        <begin position="93"/>
        <end position="107"/>
    </location>
</feature>
<feature type="non-terminal residue" evidence="7">
    <location>
        <position position="117"/>
    </location>
</feature>
<gene>
    <name evidence="7" type="ORF">ENJ65_04245</name>
</gene>
<dbReference type="PROSITE" id="PS50889">
    <property type="entry name" value="S4"/>
    <property type="match status" value="1"/>
</dbReference>